<dbReference type="NCBIfam" id="TIGR00732">
    <property type="entry name" value="dprA"/>
    <property type="match status" value="1"/>
</dbReference>
<dbReference type="InterPro" id="IPR036388">
    <property type="entry name" value="WH-like_DNA-bd_sf"/>
</dbReference>
<reference evidence="4" key="2">
    <citation type="submission" date="2021-04" db="EMBL/GenBank/DDBJ databases">
        <authorList>
            <person name="Gilroy R."/>
        </authorList>
    </citation>
    <scope>NUCLEOTIDE SEQUENCE</scope>
    <source>
        <strain evidence="4">ChiHecec2B26-12326</strain>
    </source>
</reference>
<sequence length="375" mass="41288">MTDKRIYQIGLTMIEGVGDVLARQLLEVLGDAEAVFVEKPRLLEKVPGIGKTIATKERRDKALSLAEKELAFVEKNHIALYFLTDADYPKRLFECPDAPVLFYFKGNADLNAARVISVVGTRRATAYGQEQTEHLLNELSRSFPDLLVVSGLAYGIDICAHRSALKCQLPTVGVLAHGLDRIYPPVHRATAVEMLAHGGLLTDFPMDTNPDRQNFVRRNRIVAGLADAIIVVESAEKGGSLITADLALSYGRDIFTFPGRVTDPRSKGCNALIRQNKAGLITCAEDLILSMRWDVASQTQALPQQAQLLFSENQEGNRVLELLIAHKEMHINELALSLDLPIQQLSPILFELEVDGKIKSMPGGNYKVDYAGIKG</sequence>
<dbReference type="InterPro" id="IPR041614">
    <property type="entry name" value="DprA_WH"/>
</dbReference>
<dbReference type="Gene3D" id="1.10.10.10">
    <property type="entry name" value="Winged helix-like DNA-binding domain superfamily/Winged helix DNA-binding domain"/>
    <property type="match status" value="1"/>
</dbReference>
<dbReference type="AlphaFoldDB" id="A0A9D1XU55"/>
<evidence type="ECO:0000313" key="4">
    <source>
        <dbReference type="EMBL" id="HIX87410.1"/>
    </source>
</evidence>
<dbReference type="SUPFAM" id="SSF47781">
    <property type="entry name" value="RuvA domain 2-like"/>
    <property type="match status" value="1"/>
</dbReference>
<reference evidence="4" key="1">
    <citation type="journal article" date="2021" name="PeerJ">
        <title>Extensive microbial diversity within the chicken gut microbiome revealed by metagenomics and culture.</title>
        <authorList>
            <person name="Gilroy R."/>
            <person name="Ravi A."/>
            <person name="Getino M."/>
            <person name="Pursley I."/>
            <person name="Horton D.L."/>
            <person name="Alikhan N.F."/>
            <person name="Baker D."/>
            <person name="Gharbi K."/>
            <person name="Hall N."/>
            <person name="Watson M."/>
            <person name="Adriaenssens E.M."/>
            <person name="Foster-Nyarko E."/>
            <person name="Jarju S."/>
            <person name="Secka A."/>
            <person name="Antonio M."/>
            <person name="Oren A."/>
            <person name="Chaudhuri R.R."/>
            <person name="La Ragione R."/>
            <person name="Hildebrand F."/>
            <person name="Pallen M.J."/>
        </authorList>
    </citation>
    <scope>NUCLEOTIDE SEQUENCE</scope>
    <source>
        <strain evidence="4">ChiHecec2B26-12326</strain>
    </source>
</reference>
<feature type="domain" description="Smf/DprA SLOG" evidence="2">
    <location>
        <begin position="81"/>
        <end position="289"/>
    </location>
</feature>
<dbReference type="Pfam" id="PF17782">
    <property type="entry name" value="WHD_DprA"/>
    <property type="match status" value="1"/>
</dbReference>
<evidence type="ECO:0000259" key="2">
    <source>
        <dbReference type="Pfam" id="PF02481"/>
    </source>
</evidence>
<dbReference type="PANTHER" id="PTHR43022">
    <property type="entry name" value="PROTEIN SMF"/>
    <property type="match status" value="1"/>
</dbReference>
<name>A0A9D1XU55_9BACT</name>
<dbReference type="Gene3D" id="3.40.50.450">
    <property type="match status" value="1"/>
</dbReference>
<organism evidence="4 5">
    <name type="scientific">Candidatus Parabacteroides intestinigallinarum</name>
    <dbReference type="NCBI Taxonomy" id="2838722"/>
    <lineage>
        <taxon>Bacteria</taxon>
        <taxon>Pseudomonadati</taxon>
        <taxon>Bacteroidota</taxon>
        <taxon>Bacteroidia</taxon>
        <taxon>Bacteroidales</taxon>
        <taxon>Tannerellaceae</taxon>
        <taxon>Parabacteroides</taxon>
    </lineage>
</organism>
<protein>
    <submittedName>
        <fullName evidence="4">DNA-processing protein DprA</fullName>
    </submittedName>
</protein>
<proteinExistence type="inferred from homology"/>
<dbReference type="SUPFAM" id="SSF102405">
    <property type="entry name" value="MCP/YpsA-like"/>
    <property type="match status" value="1"/>
</dbReference>
<dbReference type="GO" id="GO:0009294">
    <property type="term" value="P:DNA-mediated transformation"/>
    <property type="evidence" value="ECO:0007669"/>
    <property type="project" value="InterPro"/>
</dbReference>
<dbReference type="PANTHER" id="PTHR43022:SF1">
    <property type="entry name" value="PROTEIN SMF"/>
    <property type="match status" value="1"/>
</dbReference>
<dbReference type="InterPro" id="IPR010994">
    <property type="entry name" value="RuvA_2-like"/>
</dbReference>
<evidence type="ECO:0000313" key="5">
    <source>
        <dbReference type="Proteomes" id="UP000823847"/>
    </source>
</evidence>
<dbReference type="Pfam" id="PF02481">
    <property type="entry name" value="DNA_processg_A"/>
    <property type="match status" value="1"/>
</dbReference>
<dbReference type="EMBL" id="DXEN01000092">
    <property type="protein sequence ID" value="HIX87410.1"/>
    <property type="molecule type" value="Genomic_DNA"/>
</dbReference>
<evidence type="ECO:0000256" key="1">
    <source>
        <dbReference type="ARBA" id="ARBA00006525"/>
    </source>
</evidence>
<feature type="domain" description="DprA winged helix" evidence="3">
    <location>
        <begin position="308"/>
        <end position="364"/>
    </location>
</feature>
<evidence type="ECO:0000259" key="3">
    <source>
        <dbReference type="Pfam" id="PF17782"/>
    </source>
</evidence>
<gene>
    <name evidence="4" type="primary">dprA</name>
    <name evidence="4" type="ORF">H9848_12525</name>
</gene>
<comment type="similarity">
    <text evidence="1">Belongs to the DprA/Smf family.</text>
</comment>
<accession>A0A9D1XU55</accession>
<dbReference type="Proteomes" id="UP000823847">
    <property type="component" value="Unassembled WGS sequence"/>
</dbReference>
<comment type="caution">
    <text evidence="4">The sequence shown here is derived from an EMBL/GenBank/DDBJ whole genome shotgun (WGS) entry which is preliminary data.</text>
</comment>
<dbReference type="InterPro" id="IPR003488">
    <property type="entry name" value="DprA"/>
</dbReference>
<dbReference type="InterPro" id="IPR057666">
    <property type="entry name" value="DrpA_SLOG"/>
</dbReference>